<keyword evidence="5" id="KW-0449">Lipoprotein</keyword>
<sequence length="439" mass="47156">MRLTSAPRTLAALTAMTLVGSLTACGGDDSASDASKPLEFWSRSGPEGATTYKAILAAFTAKTGIKVDYQGVLEFDTQLQTKASSKKLPDLWINDASLLGTYQGQGYTTPVEASQIEGGDSIDAATWAQNKGLDGKTYAVPFSRQAFGTLVRVDWRKKLGLPQPKTWDDLTALATAFATKDPDGNGKNDTYGMVVPGSSKNGYIGWWGVSYIWQAGGDIIAPAGEGKYRSVVNTPQTKTALEFIRKQFCTPGNVVPGSLNLTTSEAPFFQEGKAGIYLTGPYAMGGYDKQLGKDKYEVVPMPKGPVGTTTLGDGENIYFGAGSKKSDDAKKLAAFLISPEGQEIGMKAAESKYPVVRLPVNKTVDVHTVLNDPRWDAIQKQYQNDSKTFVWSIKYQPIRQATGEAINAMMSSCTSDLDAGLKKLDTALNDELKAQDVLG</sequence>
<evidence type="ECO:0000313" key="8">
    <source>
        <dbReference type="Proteomes" id="UP001500542"/>
    </source>
</evidence>
<evidence type="ECO:0000256" key="4">
    <source>
        <dbReference type="ARBA" id="ARBA00023139"/>
    </source>
</evidence>
<organism evidence="7 8">
    <name type="scientific">Kribbella koreensis</name>
    <dbReference type="NCBI Taxonomy" id="57909"/>
    <lineage>
        <taxon>Bacteria</taxon>
        <taxon>Bacillati</taxon>
        <taxon>Actinomycetota</taxon>
        <taxon>Actinomycetes</taxon>
        <taxon>Propionibacteriales</taxon>
        <taxon>Kribbellaceae</taxon>
        <taxon>Kribbella</taxon>
    </lineage>
</organism>
<keyword evidence="4" id="KW-0564">Palmitate</keyword>
<name>A0ABN1P8A8_9ACTN</name>
<feature type="signal peptide" evidence="6">
    <location>
        <begin position="1"/>
        <end position="26"/>
    </location>
</feature>
<gene>
    <name evidence="7" type="ORF">GCM10009554_02610</name>
</gene>
<dbReference type="Pfam" id="PF01547">
    <property type="entry name" value="SBP_bac_1"/>
    <property type="match status" value="1"/>
</dbReference>
<dbReference type="RefSeq" id="WP_343963850.1">
    <property type="nucleotide sequence ID" value="NZ_BAAAHK010000001.1"/>
</dbReference>
<dbReference type="PANTHER" id="PTHR43649">
    <property type="entry name" value="ARABINOSE-BINDING PROTEIN-RELATED"/>
    <property type="match status" value="1"/>
</dbReference>
<keyword evidence="2 6" id="KW-0732">Signal</keyword>
<proteinExistence type="predicted"/>
<dbReference type="CDD" id="cd13585">
    <property type="entry name" value="PBP2_TMBP_like"/>
    <property type="match status" value="1"/>
</dbReference>
<comment type="caution">
    <text evidence="7">The sequence shown here is derived from an EMBL/GenBank/DDBJ whole genome shotgun (WGS) entry which is preliminary data.</text>
</comment>
<dbReference type="InterPro" id="IPR006059">
    <property type="entry name" value="SBP"/>
</dbReference>
<dbReference type="PANTHER" id="PTHR43649:SF33">
    <property type="entry name" value="POLYGALACTURONAN_RHAMNOGALACTURONAN-BINDING PROTEIN YTCQ"/>
    <property type="match status" value="1"/>
</dbReference>
<feature type="chain" id="PRO_5046177995" evidence="6">
    <location>
        <begin position="27"/>
        <end position="439"/>
    </location>
</feature>
<dbReference type="InterPro" id="IPR050490">
    <property type="entry name" value="Bact_solute-bd_prot1"/>
</dbReference>
<keyword evidence="3" id="KW-0472">Membrane</keyword>
<accession>A0ABN1P8A8</accession>
<evidence type="ECO:0000256" key="6">
    <source>
        <dbReference type="SAM" id="SignalP"/>
    </source>
</evidence>
<evidence type="ECO:0000256" key="3">
    <source>
        <dbReference type="ARBA" id="ARBA00023136"/>
    </source>
</evidence>
<evidence type="ECO:0000256" key="1">
    <source>
        <dbReference type="ARBA" id="ARBA00022475"/>
    </source>
</evidence>
<keyword evidence="8" id="KW-1185">Reference proteome</keyword>
<evidence type="ECO:0000256" key="5">
    <source>
        <dbReference type="ARBA" id="ARBA00023288"/>
    </source>
</evidence>
<protein>
    <submittedName>
        <fullName evidence="7">Extracellular solute-binding protein</fullName>
    </submittedName>
</protein>
<dbReference type="Proteomes" id="UP001500542">
    <property type="component" value="Unassembled WGS sequence"/>
</dbReference>
<keyword evidence="1" id="KW-1003">Cell membrane</keyword>
<reference evidence="7 8" key="1">
    <citation type="journal article" date="2019" name="Int. J. Syst. Evol. Microbiol.">
        <title>The Global Catalogue of Microorganisms (GCM) 10K type strain sequencing project: providing services to taxonomists for standard genome sequencing and annotation.</title>
        <authorList>
            <consortium name="The Broad Institute Genomics Platform"/>
            <consortium name="The Broad Institute Genome Sequencing Center for Infectious Disease"/>
            <person name="Wu L."/>
            <person name="Ma J."/>
        </authorList>
    </citation>
    <scope>NUCLEOTIDE SEQUENCE [LARGE SCALE GENOMIC DNA]</scope>
    <source>
        <strain evidence="7 8">JCM 10977</strain>
    </source>
</reference>
<dbReference type="PROSITE" id="PS51257">
    <property type="entry name" value="PROKAR_LIPOPROTEIN"/>
    <property type="match status" value="1"/>
</dbReference>
<dbReference type="SUPFAM" id="SSF53850">
    <property type="entry name" value="Periplasmic binding protein-like II"/>
    <property type="match status" value="1"/>
</dbReference>
<evidence type="ECO:0000256" key="2">
    <source>
        <dbReference type="ARBA" id="ARBA00022729"/>
    </source>
</evidence>
<dbReference type="EMBL" id="BAAAHK010000001">
    <property type="protein sequence ID" value="GAA0924094.1"/>
    <property type="molecule type" value="Genomic_DNA"/>
</dbReference>
<dbReference type="Gene3D" id="3.40.190.10">
    <property type="entry name" value="Periplasmic binding protein-like II"/>
    <property type="match status" value="1"/>
</dbReference>
<evidence type="ECO:0000313" key="7">
    <source>
        <dbReference type="EMBL" id="GAA0924094.1"/>
    </source>
</evidence>